<accession>A0A0F6R563</accession>
<name>A0A0F6R563_9CAUD</name>
<dbReference type="KEGG" id="vg:26517934"/>
<proteinExistence type="predicted"/>
<dbReference type="EMBL" id="KP881232">
    <property type="protein sequence ID" value="AKE44882.1"/>
    <property type="molecule type" value="Genomic_DNA"/>
</dbReference>
<reference evidence="1 2" key="1">
    <citation type="journal article" date="2015" name="J. Virol.">
        <title>Sinorhizobium meliloti Phage ?M9 Defines a New Group of T4 Superfamily Phages with Unusual Genomic Features but a Common T=16 Capsid.</title>
        <authorList>
            <person name="Johnson M.C."/>
            <person name="Tatum K.B."/>
            <person name="Lynn J.S."/>
            <person name="Brewer T.E."/>
            <person name="Lu S."/>
            <person name="Washburn B.K."/>
            <person name="Stroupe M.E."/>
            <person name="Jones K.M."/>
        </authorList>
    </citation>
    <scope>NUCLEOTIDE SEQUENCE [LARGE SCALE GENOMIC DNA]</scope>
</reference>
<sequence>MSELEEKAWELYCDETKGDIDVADFWHQLSSRVRELYLKKAELETD</sequence>
<organism evidence="1 2">
    <name type="scientific">Sinorhizobium phage phiM9</name>
    <dbReference type="NCBI Taxonomy" id="1636182"/>
    <lineage>
        <taxon>Viruses</taxon>
        <taxon>Duplodnaviria</taxon>
        <taxon>Heunggongvirae</taxon>
        <taxon>Uroviricota</taxon>
        <taxon>Caudoviricetes</taxon>
        <taxon>Pootjesviridae</taxon>
        <taxon>Emnonavirus</taxon>
        <taxon>Emnonavirus phiM9</taxon>
    </lineage>
</organism>
<evidence type="ECO:0000313" key="1">
    <source>
        <dbReference type="EMBL" id="AKE44882.1"/>
    </source>
</evidence>
<protein>
    <submittedName>
        <fullName evidence="1">Uncharacterized protein</fullName>
    </submittedName>
</protein>
<gene>
    <name evidence="1" type="ORF">Sm_phiM9_255</name>
</gene>
<dbReference type="RefSeq" id="YP_009189636.1">
    <property type="nucleotide sequence ID" value="NC_028676.1"/>
</dbReference>
<evidence type="ECO:0000313" key="2">
    <source>
        <dbReference type="Proteomes" id="UP000033804"/>
    </source>
</evidence>
<reference evidence="2" key="2">
    <citation type="submission" date="2015-03" db="EMBL/GenBank/DDBJ databases">
        <title>The genome and structure of Sinorhizobium meliloti phage phiM9.</title>
        <authorList>
            <person name="Johnson M.C."/>
            <person name="Tatum K.B."/>
            <person name="Lynn J.S."/>
            <person name="Brewer T.E."/>
            <person name="Washburn B.K."/>
            <person name="Stroupe M.E."/>
            <person name="Jones K.M."/>
        </authorList>
    </citation>
    <scope>NUCLEOTIDE SEQUENCE [LARGE SCALE GENOMIC DNA]</scope>
</reference>
<dbReference type="GeneID" id="26517934"/>
<keyword evidence="2" id="KW-1185">Reference proteome</keyword>
<dbReference type="Proteomes" id="UP000033804">
    <property type="component" value="Segment"/>
</dbReference>